<sequence length="111" mass="12190">MSDMESKQPHFLQQSSRRRCSTCEYLNRIIDLSLLMRLGLKEDAENNGRAAHMGNFVQRNVSVHIAGGGVAHADIGSTTGSNTPCEGPAIAVEHWEGPQINWFASHFPANN</sequence>
<dbReference type="EMBL" id="GGEC01064340">
    <property type="protein sequence ID" value="MBX44824.1"/>
    <property type="molecule type" value="Transcribed_RNA"/>
</dbReference>
<accession>A0A2P2NQX5</accession>
<dbReference type="AlphaFoldDB" id="A0A2P2NQX5"/>
<organism evidence="1">
    <name type="scientific">Rhizophora mucronata</name>
    <name type="common">Asiatic mangrove</name>
    <dbReference type="NCBI Taxonomy" id="61149"/>
    <lineage>
        <taxon>Eukaryota</taxon>
        <taxon>Viridiplantae</taxon>
        <taxon>Streptophyta</taxon>
        <taxon>Embryophyta</taxon>
        <taxon>Tracheophyta</taxon>
        <taxon>Spermatophyta</taxon>
        <taxon>Magnoliopsida</taxon>
        <taxon>eudicotyledons</taxon>
        <taxon>Gunneridae</taxon>
        <taxon>Pentapetalae</taxon>
        <taxon>rosids</taxon>
        <taxon>fabids</taxon>
        <taxon>Malpighiales</taxon>
        <taxon>Rhizophoraceae</taxon>
        <taxon>Rhizophora</taxon>
    </lineage>
</organism>
<reference evidence="1" key="1">
    <citation type="submission" date="2018-02" db="EMBL/GenBank/DDBJ databases">
        <title>Rhizophora mucronata_Transcriptome.</title>
        <authorList>
            <person name="Meera S.P."/>
            <person name="Sreeshan A."/>
            <person name="Augustine A."/>
        </authorList>
    </citation>
    <scope>NUCLEOTIDE SEQUENCE</scope>
    <source>
        <tissue evidence="1">Leaf</tissue>
    </source>
</reference>
<name>A0A2P2NQX5_RHIMU</name>
<evidence type="ECO:0000313" key="1">
    <source>
        <dbReference type="EMBL" id="MBX44824.1"/>
    </source>
</evidence>
<proteinExistence type="predicted"/>
<protein>
    <submittedName>
        <fullName evidence="1">Uncharacterized protein</fullName>
    </submittedName>
</protein>